<dbReference type="RefSeq" id="WP_394834897.1">
    <property type="nucleotide sequence ID" value="NZ_CP089929.1"/>
</dbReference>
<organism evidence="1 2">
    <name type="scientific">Pendulispora rubella</name>
    <dbReference type="NCBI Taxonomy" id="2741070"/>
    <lineage>
        <taxon>Bacteria</taxon>
        <taxon>Pseudomonadati</taxon>
        <taxon>Myxococcota</taxon>
        <taxon>Myxococcia</taxon>
        <taxon>Myxococcales</taxon>
        <taxon>Sorangiineae</taxon>
        <taxon>Pendulisporaceae</taxon>
        <taxon>Pendulispora</taxon>
    </lineage>
</organism>
<proteinExistence type="predicted"/>
<dbReference type="EMBL" id="CP089983">
    <property type="protein sequence ID" value="WXB05254.1"/>
    <property type="molecule type" value="Genomic_DNA"/>
</dbReference>
<name>A0ABZ2L2W1_9BACT</name>
<reference evidence="1" key="1">
    <citation type="submission" date="2021-12" db="EMBL/GenBank/DDBJ databases">
        <title>Discovery of the Pendulisporaceae a myxobacterial family with distinct sporulation behavior and unique specialized metabolism.</title>
        <authorList>
            <person name="Garcia R."/>
            <person name="Popoff A."/>
            <person name="Bader C.D."/>
            <person name="Loehr J."/>
            <person name="Walesch S."/>
            <person name="Walt C."/>
            <person name="Boldt J."/>
            <person name="Bunk B."/>
            <person name="Haeckl F.J.F.P.J."/>
            <person name="Gunesch A.P."/>
            <person name="Birkelbach J."/>
            <person name="Nuebel U."/>
            <person name="Pietschmann T."/>
            <person name="Bach T."/>
            <person name="Mueller R."/>
        </authorList>
    </citation>
    <scope>NUCLEOTIDE SEQUENCE</scope>
    <source>
        <strain evidence="1">MSr11367</strain>
    </source>
</reference>
<keyword evidence="2" id="KW-1185">Reference proteome</keyword>
<evidence type="ECO:0000313" key="2">
    <source>
        <dbReference type="Proteomes" id="UP001374803"/>
    </source>
</evidence>
<gene>
    <name evidence="1" type="ORF">LVJ94_51205</name>
</gene>
<accession>A0ABZ2L2W1</accession>
<evidence type="ECO:0000313" key="1">
    <source>
        <dbReference type="EMBL" id="WXB05254.1"/>
    </source>
</evidence>
<dbReference type="Proteomes" id="UP001374803">
    <property type="component" value="Chromosome"/>
</dbReference>
<sequence length="80" mass="9196">MVVEAWETWEDVDGRHTAHELERLSDDLFTALDLGLDVDALLTITDYPIESDSPYFVHDTRALNPVPEAVSKKRRLTRSR</sequence>
<protein>
    <submittedName>
        <fullName evidence="1">Uncharacterized protein</fullName>
    </submittedName>
</protein>